<proteinExistence type="inferred from homology"/>
<protein>
    <recommendedName>
        <fullName evidence="3 6">D-aminoacyl-tRNA deacylase</fullName>
        <ecNumber evidence="2 6">3.1.1.96</ecNumber>
    </recommendedName>
</protein>
<dbReference type="AlphaFoldDB" id="A0A2X0M211"/>
<keyword evidence="9" id="KW-1185">Reference proteome</keyword>
<dbReference type="CDD" id="cd00563">
    <property type="entry name" value="Dtyr_deacylase"/>
    <property type="match status" value="1"/>
</dbReference>
<keyword evidence="6" id="KW-0963">Cytoplasm</keyword>
<evidence type="ECO:0000256" key="2">
    <source>
        <dbReference type="ARBA" id="ARBA00013056"/>
    </source>
</evidence>
<evidence type="ECO:0000256" key="3">
    <source>
        <dbReference type="ARBA" id="ARBA00020007"/>
    </source>
</evidence>
<dbReference type="Gene3D" id="3.50.80.10">
    <property type="entry name" value="D-tyrosyl-tRNA(Tyr) deacylase"/>
    <property type="match status" value="1"/>
</dbReference>
<dbReference type="GO" id="GO:0051500">
    <property type="term" value="F:D-tyrosyl-tRNA(Tyr) deacylase activity"/>
    <property type="evidence" value="ECO:0007669"/>
    <property type="project" value="TreeGrafter"/>
</dbReference>
<dbReference type="Pfam" id="PF02580">
    <property type="entry name" value="Tyr_Deacylase"/>
    <property type="match status" value="1"/>
</dbReference>
<feature type="compositionally biased region" description="Polar residues" evidence="7">
    <location>
        <begin position="192"/>
        <end position="204"/>
    </location>
</feature>
<dbReference type="STRING" id="796604.A0A2X0M211"/>
<dbReference type="Proteomes" id="UP000249464">
    <property type="component" value="Unassembled WGS sequence"/>
</dbReference>
<comment type="catalytic activity">
    <reaction evidence="4">
        <text>glycyl-tRNA(Ala) + H2O = tRNA(Ala) + glycine + H(+)</text>
        <dbReference type="Rhea" id="RHEA:53744"/>
        <dbReference type="Rhea" id="RHEA-COMP:9657"/>
        <dbReference type="Rhea" id="RHEA-COMP:13640"/>
        <dbReference type="ChEBI" id="CHEBI:15377"/>
        <dbReference type="ChEBI" id="CHEBI:15378"/>
        <dbReference type="ChEBI" id="CHEBI:57305"/>
        <dbReference type="ChEBI" id="CHEBI:78442"/>
        <dbReference type="ChEBI" id="CHEBI:78522"/>
        <dbReference type="EC" id="3.1.1.96"/>
    </reaction>
</comment>
<dbReference type="EMBL" id="FQNC01000041">
    <property type="protein sequence ID" value="SGY31121.1"/>
    <property type="molecule type" value="Genomic_DNA"/>
</dbReference>
<dbReference type="SUPFAM" id="SSF69500">
    <property type="entry name" value="DTD-like"/>
    <property type="match status" value="1"/>
</dbReference>
<evidence type="ECO:0000313" key="8">
    <source>
        <dbReference type="EMBL" id="SGY31121.1"/>
    </source>
</evidence>
<sequence>MKAVVQRCRSASVTVDGQVISSIQRGLMVLVGIGTNDTIHESQWLVNKLLNLRFFPEGDNDEWGWKKSIMDIGGEILSVSQFTLMAITKKGSKPDFHGAMAASKSKAMYDTFLTDLRTKYQHEKIKDGQFGAMMDVQLINDGPATIILDSIDAPDPVIPKPYLTPEQKRLRKEQLAKEEAEKKAAAHDRKPLSTTEAAPTTDESLAQKFKESMMETY</sequence>
<organism evidence="8 9">
    <name type="scientific">Microbotryum silenes-dioicae</name>
    <dbReference type="NCBI Taxonomy" id="796604"/>
    <lineage>
        <taxon>Eukaryota</taxon>
        <taxon>Fungi</taxon>
        <taxon>Dikarya</taxon>
        <taxon>Basidiomycota</taxon>
        <taxon>Pucciniomycotina</taxon>
        <taxon>Microbotryomycetes</taxon>
        <taxon>Microbotryales</taxon>
        <taxon>Microbotryaceae</taxon>
        <taxon>Microbotryum</taxon>
    </lineage>
</organism>
<dbReference type="HAMAP" id="MF_00518">
    <property type="entry name" value="Deacylase_Dtd"/>
    <property type="match status" value="1"/>
</dbReference>
<comment type="catalytic activity">
    <reaction evidence="5">
        <text>a D-aminoacyl-tRNA + H2O = a tRNA + a D-alpha-amino acid + H(+)</text>
        <dbReference type="Rhea" id="RHEA:13953"/>
        <dbReference type="Rhea" id="RHEA-COMP:10123"/>
        <dbReference type="Rhea" id="RHEA-COMP:10124"/>
        <dbReference type="ChEBI" id="CHEBI:15377"/>
        <dbReference type="ChEBI" id="CHEBI:15378"/>
        <dbReference type="ChEBI" id="CHEBI:59871"/>
        <dbReference type="ChEBI" id="CHEBI:78442"/>
        <dbReference type="ChEBI" id="CHEBI:79333"/>
        <dbReference type="EC" id="3.1.1.96"/>
    </reaction>
</comment>
<accession>A0A2X0M211</accession>
<dbReference type="InterPro" id="IPR003732">
    <property type="entry name" value="Daa-tRNA_deacyls_DTD"/>
</dbReference>
<dbReference type="GO" id="GO:0005737">
    <property type="term" value="C:cytoplasm"/>
    <property type="evidence" value="ECO:0007669"/>
    <property type="project" value="UniProtKB-SubCell"/>
</dbReference>
<feature type="region of interest" description="Disordered" evidence="7">
    <location>
        <begin position="169"/>
        <end position="217"/>
    </location>
</feature>
<dbReference type="GO" id="GO:0106026">
    <property type="term" value="F:Gly-tRNA(Ala) deacylase activity"/>
    <property type="evidence" value="ECO:0007669"/>
    <property type="project" value="RHEA"/>
</dbReference>
<gene>
    <name evidence="8" type="primary">BQ5605_C002g01211</name>
    <name evidence="8" type="ORF">BQ5605_C002G01211</name>
</gene>
<keyword evidence="6" id="KW-0378">Hydrolase</keyword>
<dbReference type="FunFam" id="3.50.80.10:FF:000001">
    <property type="entry name" value="D-aminoacyl-tRNA deacylase"/>
    <property type="match status" value="1"/>
</dbReference>
<dbReference type="PANTHER" id="PTHR10472">
    <property type="entry name" value="D-TYROSYL-TRNA TYR DEACYLASE"/>
    <property type="match status" value="1"/>
</dbReference>
<dbReference type="PANTHER" id="PTHR10472:SF5">
    <property type="entry name" value="D-AMINOACYL-TRNA DEACYLASE 1"/>
    <property type="match status" value="1"/>
</dbReference>
<evidence type="ECO:0000256" key="5">
    <source>
        <dbReference type="ARBA" id="ARBA00048018"/>
    </source>
</evidence>
<feature type="compositionally biased region" description="Basic and acidic residues" evidence="7">
    <location>
        <begin position="208"/>
        <end position="217"/>
    </location>
</feature>
<dbReference type="InterPro" id="IPR023509">
    <property type="entry name" value="DTD-like_sf"/>
</dbReference>
<dbReference type="NCBIfam" id="TIGR00256">
    <property type="entry name" value="D-aminoacyl-tRNA deacylase"/>
    <property type="match status" value="1"/>
</dbReference>
<evidence type="ECO:0000256" key="4">
    <source>
        <dbReference type="ARBA" id="ARBA00047676"/>
    </source>
</evidence>
<dbReference type="GO" id="GO:0000049">
    <property type="term" value="F:tRNA binding"/>
    <property type="evidence" value="ECO:0007669"/>
    <property type="project" value="UniProtKB-KW"/>
</dbReference>
<evidence type="ECO:0000256" key="7">
    <source>
        <dbReference type="SAM" id="MobiDB-lite"/>
    </source>
</evidence>
<name>A0A2X0M211_9BASI</name>
<evidence type="ECO:0000256" key="1">
    <source>
        <dbReference type="ARBA" id="ARBA00009673"/>
    </source>
</evidence>
<evidence type="ECO:0000256" key="6">
    <source>
        <dbReference type="RuleBase" id="RU003470"/>
    </source>
</evidence>
<evidence type="ECO:0000313" key="9">
    <source>
        <dbReference type="Proteomes" id="UP000249464"/>
    </source>
</evidence>
<dbReference type="EC" id="3.1.1.96" evidence="2 6"/>
<keyword evidence="6" id="KW-0820">tRNA-binding</keyword>
<reference evidence="8 9" key="1">
    <citation type="submission" date="2016-11" db="EMBL/GenBank/DDBJ databases">
        <authorList>
            <person name="Jaros S."/>
            <person name="Januszkiewicz K."/>
            <person name="Wedrychowicz H."/>
        </authorList>
    </citation>
    <scope>NUCLEOTIDE SEQUENCE [LARGE SCALE GENOMIC DNA]</scope>
</reference>
<comment type="similarity">
    <text evidence="1 6">Belongs to the DTD family.</text>
</comment>
<comment type="subcellular location">
    <subcellularLocation>
        <location evidence="6">Cytoplasm</location>
    </subcellularLocation>
</comment>
<feature type="compositionally biased region" description="Basic and acidic residues" evidence="7">
    <location>
        <begin position="169"/>
        <end position="191"/>
    </location>
</feature>
<keyword evidence="6" id="KW-0694">RNA-binding</keyword>